<dbReference type="AlphaFoldDB" id="A0A162TEL7"/>
<gene>
    <name evidence="1" type="ORF">CLMAG_23610</name>
</gene>
<proteinExistence type="predicted"/>
<evidence type="ECO:0000313" key="2">
    <source>
        <dbReference type="Proteomes" id="UP000076603"/>
    </source>
</evidence>
<name>A0A162TEL7_9CLOT</name>
<dbReference type="PATRIC" id="fig|1121326.3.peg.2358"/>
<organism evidence="1 2">
    <name type="scientific">Clostridium magnum DSM 2767</name>
    <dbReference type="NCBI Taxonomy" id="1121326"/>
    <lineage>
        <taxon>Bacteria</taxon>
        <taxon>Bacillati</taxon>
        <taxon>Bacillota</taxon>
        <taxon>Clostridia</taxon>
        <taxon>Eubacteriales</taxon>
        <taxon>Clostridiaceae</taxon>
        <taxon>Clostridium</taxon>
    </lineage>
</organism>
<sequence>MKKFTERTYESEKQFNKASKKLGKKGFKVLKTTIDDGKYVVEYQTRP</sequence>
<dbReference type="EMBL" id="LWAE01000002">
    <property type="protein sequence ID" value="KZL92547.1"/>
    <property type="molecule type" value="Genomic_DNA"/>
</dbReference>
<evidence type="ECO:0000313" key="1">
    <source>
        <dbReference type="EMBL" id="KZL92547.1"/>
    </source>
</evidence>
<comment type="caution">
    <text evidence="1">The sequence shown here is derived from an EMBL/GenBank/DDBJ whole genome shotgun (WGS) entry which is preliminary data.</text>
</comment>
<dbReference type="Proteomes" id="UP000076603">
    <property type="component" value="Unassembled WGS sequence"/>
</dbReference>
<accession>A0A162TEL7</accession>
<reference evidence="1 2" key="1">
    <citation type="submission" date="2016-04" db="EMBL/GenBank/DDBJ databases">
        <title>Genome sequence of Clostridium magnum DSM 2767.</title>
        <authorList>
            <person name="Poehlein A."/>
            <person name="Uhlig R."/>
            <person name="Fischer R."/>
            <person name="Bahl H."/>
            <person name="Daniel R."/>
        </authorList>
    </citation>
    <scope>NUCLEOTIDE SEQUENCE [LARGE SCALE GENOMIC DNA]</scope>
    <source>
        <strain evidence="1 2">DSM 2767</strain>
    </source>
</reference>
<keyword evidence="2" id="KW-1185">Reference proteome</keyword>
<protein>
    <submittedName>
        <fullName evidence="1">Uncharacterized protein</fullName>
    </submittedName>
</protein>
<dbReference type="RefSeq" id="WP_169809801.1">
    <property type="nucleotide sequence ID" value="NZ_FQXL01000036.1"/>
</dbReference>